<organism evidence="1 2">
    <name type="scientific">Candidatus Nitrosymbiomonas proteolyticus</name>
    <dbReference type="NCBI Taxonomy" id="2608984"/>
    <lineage>
        <taxon>Bacteria</taxon>
        <taxon>Bacillati</taxon>
        <taxon>Armatimonadota</taxon>
        <taxon>Armatimonadota incertae sedis</taxon>
        <taxon>Candidatus Nitrosymbiomonas</taxon>
    </lineage>
</organism>
<dbReference type="KEGG" id="npy:NPRO_12260"/>
<dbReference type="EMBL" id="AP021858">
    <property type="protein sequence ID" value="BBO23631.1"/>
    <property type="molecule type" value="Genomic_DNA"/>
</dbReference>
<dbReference type="Pfam" id="PF04025">
    <property type="entry name" value="RemA-like"/>
    <property type="match status" value="1"/>
</dbReference>
<accession>A0A809S9G9</accession>
<dbReference type="PANTHER" id="PTHR38449">
    <property type="entry name" value="REGULATORY PROTEIN TM_1690-RELATED"/>
    <property type="match status" value="1"/>
</dbReference>
<dbReference type="NCBIfam" id="NF003315">
    <property type="entry name" value="PRK04323.1"/>
    <property type="match status" value="1"/>
</dbReference>
<dbReference type="AlphaFoldDB" id="A0A809S9G9"/>
<dbReference type="Proteomes" id="UP000662873">
    <property type="component" value="Chromosome"/>
</dbReference>
<gene>
    <name evidence="1" type="ORF">NPRO_12260</name>
</gene>
<sequence>MPAPTVLNVGFYNYVMTDKVVAVVSSESAPMRRLIQSLRKTGNLIDATQGRRTKSVVFTTCDSVVLSAISQETLAKRLMTGELIGDEE</sequence>
<name>A0A809S9G9_9BACT</name>
<proteinExistence type="predicted"/>
<protein>
    <recommendedName>
        <fullName evidence="3">Regulatory protein</fullName>
    </recommendedName>
</protein>
<evidence type="ECO:0000313" key="2">
    <source>
        <dbReference type="Proteomes" id="UP000662873"/>
    </source>
</evidence>
<reference evidence="1" key="1">
    <citation type="journal article" name="DNA Res.">
        <title>The physiological potential of anammox bacteria as revealed by their core genome structure.</title>
        <authorList>
            <person name="Okubo T."/>
            <person name="Toyoda A."/>
            <person name="Fukuhara K."/>
            <person name="Uchiyama I."/>
            <person name="Harigaya Y."/>
            <person name="Kuroiwa M."/>
            <person name="Suzuki T."/>
            <person name="Murakami Y."/>
            <person name="Suwa Y."/>
            <person name="Takami H."/>
        </authorList>
    </citation>
    <scope>NUCLEOTIDE SEQUENCE</scope>
    <source>
        <strain evidence="1">317325-2</strain>
    </source>
</reference>
<dbReference type="InterPro" id="IPR007169">
    <property type="entry name" value="RemA-like"/>
</dbReference>
<dbReference type="PANTHER" id="PTHR38449:SF1">
    <property type="entry name" value="REGULATORY PROTEIN SSL2874-RELATED"/>
    <property type="match status" value="1"/>
</dbReference>
<evidence type="ECO:0000313" key="1">
    <source>
        <dbReference type="EMBL" id="BBO23631.1"/>
    </source>
</evidence>
<evidence type="ECO:0008006" key="3">
    <source>
        <dbReference type="Google" id="ProtNLM"/>
    </source>
</evidence>